<dbReference type="GO" id="GO:0008630">
    <property type="term" value="P:intrinsic apoptotic signaling pathway in response to DNA damage"/>
    <property type="evidence" value="ECO:0007669"/>
    <property type="project" value="TreeGrafter"/>
</dbReference>
<dbReference type="InterPro" id="IPR002475">
    <property type="entry name" value="Bcl2-like"/>
</dbReference>
<reference evidence="5" key="1">
    <citation type="submission" date="2025-05" db="UniProtKB">
        <authorList>
            <consortium name="Ensembl"/>
        </authorList>
    </citation>
    <scope>IDENTIFICATION</scope>
</reference>
<evidence type="ECO:0000259" key="4">
    <source>
        <dbReference type="SMART" id="SM00337"/>
    </source>
</evidence>
<protein>
    <submittedName>
        <fullName evidence="5">BCL2 associated X, apoptosis regulator</fullName>
    </submittedName>
</protein>
<gene>
    <name evidence="5" type="primary">BAX</name>
</gene>
<dbReference type="GO" id="GO:0097192">
    <property type="term" value="P:extrinsic apoptotic signaling pathway in absence of ligand"/>
    <property type="evidence" value="ECO:0007669"/>
    <property type="project" value="TreeGrafter"/>
</dbReference>
<feature type="domain" description="Bcl-2 Bcl-2 homology region 1-3" evidence="4">
    <location>
        <begin position="65"/>
        <end position="160"/>
    </location>
</feature>
<comment type="similarity">
    <text evidence="1">Belongs to the Bcl-2 family.</text>
</comment>
<keyword evidence="3" id="KW-0472">Membrane</keyword>
<dbReference type="GeneTree" id="ENSGT01130000278292"/>
<dbReference type="Pfam" id="PF00452">
    <property type="entry name" value="Bcl-2"/>
    <property type="match status" value="1"/>
</dbReference>
<keyword evidence="3" id="KW-1133">Transmembrane helix</keyword>
<dbReference type="Gene3D" id="1.10.437.10">
    <property type="entry name" value="Blc2-like"/>
    <property type="match status" value="1"/>
</dbReference>
<dbReference type="Ensembl" id="ENSPKIT00000036097.1">
    <property type="protein sequence ID" value="ENSPKIP00000019253.1"/>
    <property type="gene ID" value="ENSPKIG00000004489.1"/>
</dbReference>
<evidence type="ECO:0000256" key="2">
    <source>
        <dbReference type="ARBA" id="ARBA00022703"/>
    </source>
</evidence>
<dbReference type="PROSITE" id="PS50062">
    <property type="entry name" value="BCL2_FAMILY"/>
    <property type="match status" value="1"/>
</dbReference>
<dbReference type="GO" id="GO:0051400">
    <property type="term" value="F:BH domain binding"/>
    <property type="evidence" value="ECO:0007669"/>
    <property type="project" value="TreeGrafter"/>
</dbReference>
<dbReference type="InterPro" id="IPR046371">
    <property type="entry name" value="Bcl-2_BH1-3"/>
</dbReference>
<keyword evidence="3" id="KW-0812">Transmembrane</keyword>
<name>A0A3B3RN18_9TELE</name>
<dbReference type="PANTHER" id="PTHR11256:SF42">
    <property type="entry name" value="APOPTOSIS REGULATOR BAX"/>
    <property type="match status" value="1"/>
</dbReference>
<evidence type="ECO:0000313" key="5">
    <source>
        <dbReference type="Ensembl" id="ENSPKIP00000019240.1"/>
    </source>
</evidence>
<dbReference type="PRINTS" id="PR01862">
    <property type="entry name" value="BCL2FAMILY"/>
</dbReference>
<proteinExistence type="inferred from homology"/>
<dbReference type="GO" id="GO:0005741">
    <property type="term" value="C:mitochondrial outer membrane"/>
    <property type="evidence" value="ECO:0007669"/>
    <property type="project" value="TreeGrafter"/>
</dbReference>
<keyword evidence="2" id="KW-0053">Apoptosis</keyword>
<dbReference type="GO" id="GO:0008053">
    <property type="term" value="P:mitochondrial fusion"/>
    <property type="evidence" value="ECO:0007669"/>
    <property type="project" value="TreeGrafter"/>
</dbReference>
<dbReference type="SMART" id="SM00337">
    <property type="entry name" value="BCL"/>
    <property type="match status" value="1"/>
</dbReference>
<dbReference type="GO" id="GO:0042981">
    <property type="term" value="P:regulation of apoptotic process"/>
    <property type="evidence" value="ECO:0007669"/>
    <property type="project" value="InterPro"/>
</dbReference>
<evidence type="ECO:0000256" key="1">
    <source>
        <dbReference type="ARBA" id="ARBA00009458"/>
    </source>
</evidence>
<dbReference type="InterPro" id="IPR026298">
    <property type="entry name" value="Bcl-2_fam"/>
</dbReference>
<dbReference type="STRING" id="1676925.ENSPKIP00000019240"/>
<dbReference type="CDD" id="cd06845">
    <property type="entry name" value="Bcl-2_like"/>
    <property type="match status" value="1"/>
</dbReference>
<evidence type="ECO:0000313" key="6">
    <source>
        <dbReference type="Proteomes" id="UP000261540"/>
    </source>
</evidence>
<dbReference type="InterPro" id="IPR036834">
    <property type="entry name" value="Bcl-2-like_sf"/>
</dbReference>
<dbReference type="Proteomes" id="UP000261540">
    <property type="component" value="Unplaced"/>
</dbReference>
<dbReference type="GO" id="GO:0015267">
    <property type="term" value="F:channel activity"/>
    <property type="evidence" value="ECO:0007669"/>
    <property type="project" value="TreeGrafter"/>
</dbReference>
<dbReference type="SUPFAM" id="SSF56854">
    <property type="entry name" value="Bcl-2 inhibitors of programmed cell death"/>
    <property type="match status" value="1"/>
</dbReference>
<feature type="transmembrane region" description="Helical" evidence="3">
    <location>
        <begin position="172"/>
        <end position="189"/>
    </location>
</feature>
<sequence>MAESLEGVGRDTGIDHMLETGGGLLADFIIDRVRRHGNDELTVSYADLGGTELHDPTLKQVAQCLRQIGDELDNNEELQRMINRPDLQPTKEVFSQVAWQIFSDGKFSWGRVVTLFYFACRLVIKAVIKKVPNIIRIIFNWTMDYLRDHVISWIMERGGWEDVRSYFGTPTWQMMGVFVAGILTAFLVIHKM</sequence>
<dbReference type="Ensembl" id="ENSPKIT00000036084.1">
    <property type="protein sequence ID" value="ENSPKIP00000019240.1"/>
    <property type="gene ID" value="ENSPKIG00000004489.1"/>
</dbReference>
<evidence type="ECO:0000256" key="3">
    <source>
        <dbReference type="SAM" id="Phobius"/>
    </source>
</evidence>
<dbReference type="AlphaFoldDB" id="A0A3B3RN18"/>
<dbReference type="GO" id="GO:0001836">
    <property type="term" value="P:release of cytochrome c from mitochondria"/>
    <property type="evidence" value="ECO:0007669"/>
    <property type="project" value="TreeGrafter"/>
</dbReference>
<keyword evidence="6" id="KW-1185">Reference proteome</keyword>
<accession>A0A3B3RN18</accession>
<dbReference type="PANTHER" id="PTHR11256">
    <property type="entry name" value="BCL-2 RELATED"/>
    <property type="match status" value="1"/>
</dbReference>
<organism evidence="5 6">
    <name type="scientific">Paramormyrops kingsleyae</name>
    <dbReference type="NCBI Taxonomy" id="1676925"/>
    <lineage>
        <taxon>Eukaryota</taxon>
        <taxon>Metazoa</taxon>
        <taxon>Chordata</taxon>
        <taxon>Craniata</taxon>
        <taxon>Vertebrata</taxon>
        <taxon>Euteleostomi</taxon>
        <taxon>Actinopterygii</taxon>
        <taxon>Neopterygii</taxon>
        <taxon>Teleostei</taxon>
        <taxon>Osteoglossocephala</taxon>
        <taxon>Osteoglossomorpha</taxon>
        <taxon>Osteoglossiformes</taxon>
        <taxon>Mormyridae</taxon>
        <taxon>Paramormyrops</taxon>
    </lineage>
</organism>